<dbReference type="EMBL" id="FOZZ01000008">
    <property type="protein sequence ID" value="SFS98821.1"/>
    <property type="molecule type" value="Genomic_DNA"/>
</dbReference>
<dbReference type="STRING" id="683125.SAMN05660206_108111"/>
<reference evidence="1 2" key="1">
    <citation type="submission" date="2016-10" db="EMBL/GenBank/DDBJ databases">
        <authorList>
            <person name="de Groot N.N."/>
        </authorList>
    </citation>
    <scope>NUCLEOTIDE SEQUENCE [LARGE SCALE GENOMIC DNA]</scope>
    <source>
        <strain evidence="1 2">DSM 22789</strain>
    </source>
</reference>
<name>A0A1I6UBN2_9SPHI</name>
<organism evidence="1 2">
    <name type="scientific">Sphingobacterium wenxiniae</name>
    <dbReference type="NCBI Taxonomy" id="683125"/>
    <lineage>
        <taxon>Bacteria</taxon>
        <taxon>Pseudomonadati</taxon>
        <taxon>Bacteroidota</taxon>
        <taxon>Sphingobacteriia</taxon>
        <taxon>Sphingobacteriales</taxon>
        <taxon>Sphingobacteriaceae</taxon>
        <taxon>Sphingobacterium</taxon>
    </lineage>
</organism>
<gene>
    <name evidence="1" type="ORF">SAMN05660206_108111</name>
</gene>
<dbReference type="RefSeq" id="WP_093366327.1">
    <property type="nucleotide sequence ID" value="NZ_FOZZ01000008.1"/>
</dbReference>
<sequence>MKTVTIDILNDHAFNLLKDLEKLKVIRFKKDSTKSTNQTLTKKVSFQALNIDTTSFKFDRAEANER</sequence>
<proteinExistence type="predicted"/>
<evidence type="ECO:0000313" key="1">
    <source>
        <dbReference type="EMBL" id="SFS98821.1"/>
    </source>
</evidence>
<evidence type="ECO:0000313" key="2">
    <source>
        <dbReference type="Proteomes" id="UP000198785"/>
    </source>
</evidence>
<dbReference type="AlphaFoldDB" id="A0A1I6UBN2"/>
<dbReference type="Proteomes" id="UP000198785">
    <property type="component" value="Unassembled WGS sequence"/>
</dbReference>
<keyword evidence="2" id="KW-1185">Reference proteome</keyword>
<accession>A0A1I6UBN2</accession>
<protein>
    <submittedName>
        <fullName evidence="1">Uncharacterized protein</fullName>
    </submittedName>
</protein>